<name>A0A4Q0I3L9_9FIRM</name>
<comment type="caution">
    <text evidence="1">The sequence shown here is derived from an EMBL/GenBank/DDBJ whole genome shotgun (WGS) entry which is preliminary data.</text>
</comment>
<sequence>MDLNIQKNLNIRFLKNAIFAKISSLLVKGKSELTEDDEFKEIEELIKCIKDAKKEWLSANSNFEHAIDSEIIDYYTYEIKAYQLRYEYLLKKAKEKGIKVNEDSVIL</sequence>
<dbReference type="RefSeq" id="WP_069195415.1">
    <property type="nucleotide sequence ID" value="NZ_RLII01000013.1"/>
</dbReference>
<dbReference type="OrthoDB" id="1809893at2"/>
<protein>
    <submittedName>
        <fullName evidence="1">DUF2508 family protein</fullName>
    </submittedName>
</protein>
<dbReference type="EMBL" id="RLII01000013">
    <property type="protein sequence ID" value="RXE58791.1"/>
    <property type="molecule type" value="Genomic_DNA"/>
</dbReference>
<dbReference type="Proteomes" id="UP000289166">
    <property type="component" value="Unassembled WGS sequence"/>
</dbReference>
<keyword evidence="2" id="KW-1185">Reference proteome</keyword>
<gene>
    <name evidence="1" type="ORF">EFD62_10835</name>
</gene>
<dbReference type="InterPro" id="IPR019644">
    <property type="entry name" value="DUF2508"/>
</dbReference>
<dbReference type="AlphaFoldDB" id="A0A4Q0I3L9"/>
<evidence type="ECO:0000313" key="1">
    <source>
        <dbReference type="EMBL" id="RXE58791.1"/>
    </source>
</evidence>
<organism evidence="1 2">
    <name type="scientific">Acetivibrio mesophilus</name>
    <dbReference type="NCBI Taxonomy" id="2487273"/>
    <lineage>
        <taxon>Bacteria</taxon>
        <taxon>Bacillati</taxon>
        <taxon>Bacillota</taxon>
        <taxon>Clostridia</taxon>
        <taxon>Eubacteriales</taxon>
        <taxon>Oscillospiraceae</taxon>
        <taxon>Acetivibrio</taxon>
    </lineage>
</organism>
<reference evidence="2" key="1">
    <citation type="submission" date="2018-11" db="EMBL/GenBank/DDBJ databases">
        <title>Genome sequencing of a novel mesophilic and cellulolytic organism within the genus Hungateiclostridium.</title>
        <authorList>
            <person name="Rettenmaier R."/>
            <person name="Liebl W."/>
            <person name="Zverlov V."/>
        </authorList>
    </citation>
    <scope>NUCLEOTIDE SEQUENCE [LARGE SCALE GENOMIC DNA]</scope>
    <source>
        <strain evidence="2">N2K1</strain>
    </source>
</reference>
<evidence type="ECO:0000313" key="2">
    <source>
        <dbReference type="Proteomes" id="UP000289166"/>
    </source>
</evidence>
<dbReference type="Pfam" id="PF10704">
    <property type="entry name" value="DUF2508"/>
    <property type="match status" value="1"/>
</dbReference>
<accession>A0A4Q0I3L9</accession>
<proteinExistence type="predicted"/>